<proteinExistence type="predicted"/>
<evidence type="ECO:0000313" key="2">
    <source>
        <dbReference type="Proteomes" id="UP000237271"/>
    </source>
</evidence>
<accession>A0A2P4XKV8</accession>
<dbReference type="Proteomes" id="UP000237271">
    <property type="component" value="Unassembled WGS sequence"/>
</dbReference>
<keyword evidence="2" id="KW-1185">Reference proteome</keyword>
<sequence length="245" mass="27264">MNCASRLTSTRPLLISSNRYAFSCSEYPRNRQRTDRASNVRFSFGTVTYAWQPNTLRLDSSGFLPVQTWCGDLPWLVARVGHRFQRNVAVIAASPQYDDSNAVMRNWYDSLRLARSVITKSSSLTGAPTASSCSASVLTLLMCSSTSSPSPIIVVKKRRRRKSFGNCESSIARQMIASALRDFLLNVDWSSAVVQCSSLISPLVTSHRSRSSSTMRILNFHVWKLVPSNLLMREVVVEAVSMAKA</sequence>
<reference evidence="1 2" key="1">
    <citation type="journal article" date="2017" name="Genome Biol. Evol.">
        <title>Phytophthora megakarya and P. palmivora, closely related causal agents of cacao black pod rot, underwent increases in genome sizes and gene numbers by different mechanisms.</title>
        <authorList>
            <person name="Ali S.S."/>
            <person name="Shao J."/>
            <person name="Lary D.J."/>
            <person name="Kronmiller B."/>
            <person name="Shen D."/>
            <person name="Strem M.D."/>
            <person name="Amoako-Attah I."/>
            <person name="Akrofi A.Y."/>
            <person name="Begoude B.A."/>
            <person name="Ten Hoopen G.M."/>
            <person name="Coulibaly K."/>
            <person name="Kebe B.I."/>
            <person name="Melnick R.L."/>
            <person name="Guiltinan M.J."/>
            <person name="Tyler B.M."/>
            <person name="Meinhardt L.W."/>
            <person name="Bailey B.A."/>
        </authorList>
    </citation>
    <scope>NUCLEOTIDE SEQUENCE [LARGE SCALE GENOMIC DNA]</scope>
    <source>
        <strain evidence="2">sbr112.9</strain>
    </source>
</reference>
<protein>
    <submittedName>
        <fullName evidence="1">Uncharacterized protein</fullName>
    </submittedName>
</protein>
<dbReference type="EMBL" id="NCKW01009705">
    <property type="protein sequence ID" value="POM66196.1"/>
    <property type="molecule type" value="Genomic_DNA"/>
</dbReference>
<dbReference type="AlphaFoldDB" id="A0A2P4XKV8"/>
<gene>
    <name evidence="1" type="ORF">PHPALM_17983</name>
</gene>
<comment type="caution">
    <text evidence="1">The sequence shown here is derived from an EMBL/GenBank/DDBJ whole genome shotgun (WGS) entry which is preliminary data.</text>
</comment>
<name>A0A2P4XKV8_9STRA</name>
<dbReference type="OrthoDB" id="125730at2759"/>
<organism evidence="1 2">
    <name type="scientific">Phytophthora palmivora</name>
    <dbReference type="NCBI Taxonomy" id="4796"/>
    <lineage>
        <taxon>Eukaryota</taxon>
        <taxon>Sar</taxon>
        <taxon>Stramenopiles</taxon>
        <taxon>Oomycota</taxon>
        <taxon>Peronosporomycetes</taxon>
        <taxon>Peronosporales</taxon>
        <taxon>Peronosporaceae</taxon>
        <taxon>Phytophthora</taxon>
    </lineage>
</organism>
<evidence type="ECO:0000313" key="1">
    <source>
        <dbReference type="EMBL" id="POM66196.1"/>
    </source>
</evidence>